<keyword evidence="1" id="KW-1133">Transmembrane helix</keyword>
<dbReference type="RefSeq" id="WP_142902858.1">
    <property type="nucleotide sequence ID" value="NZ_ML660088.1"/>
</dbReference>
<evidence type="ECO:0000313" key="2">
    <source>
        <dbReference type="EMBL" id="TQV84652.1"/>
    </source>
</evidence>
<keyword evidence="1" id="KW-0472">Membrane</keyword>
<reference evidence="2 3" key="1">
    <citation type="submission" date="2019-06" db="EMBL/GenBank/DDBJ databases">
        <title>Whole genome sequence for Cellvibrionaceae sp. R142.</title>
        <authorList>
            <person name="Wang G."/>
        </authorList>
    </citation>
    <scope>NUCLEOTIDE SEQUENCE [LARGE SCALE GENOMIC DNA]</scope>
    <source>
        <strain evidence="2 3">R142</strain>
    </source>
</reference>
<feature type="transmembrane region" description="Helical" evidence="1">
    <location>
        <begin position="54"/>
        <end position="78"/>
    </location>
</feature>
<name>A0A545U5B0_9GAMM</name>
<feature type="transmembrane region" description="Helical" evidence="1">
    <location>
        <begin position="104"/>
        <end position="126"/>
    </location>
</feature>
<protein>
    <submittedName>
        <fullName evidence="2">DUF2975 domain-containing protein</fullName>
    </submittedName>
</protein>
<sequence length="176" mass="18963">MPVARYRLAEFLALITLLAAIALPLSAAAIWLFWTKLAPFAAGNLGYAFDLTHLGVGARLAGFALALLGAVVQAYGLLGLRQTFQEAVAGRSLSARAVNGFRRFAWVTLAMVFIGIVQRTGWIVIFSLSDPTHQGTLDIRLGSEELQALFMGLLLVFVAHVFAEGKQAKDENAAFL</sequence>
<proteinExistence type="predicted"/>
<evidence type="ECO:0000313" key="3">
    <source>
        <dbReference type="Proteomes" id="UP000319732"/>
    </source>
</evidence>
<comment type="caution">
    <text evidence="2">The sequence shown here is derived from an EMBL/GenBank/DDBJ whole genome shotgun (WGS) entry which is preliminary data.</text>
</comment>
<keyword evidence="1" id="KW-0812">Transmembrane</keyword>
<dbReference type="OrthoDB" id="8479187at2"/>
<feature type="transmembrane region" description="Helical" evidence="1">
    <location>
        <begin position="146"/>
        <end position="163"/>
    </location>
</feature>
<accession>A0A545U5B0</accession>
<gene>
    <name evidence="2" type="ORF">FKG94_03780</name>
</gene>
<evidence type="ECO:0000256" key="1">
    <source>
        <dbReference type="SAM" id="Phobius"/>
    </source>
</evidence>
<dbReference type="EMBL" id="VHSG01000005">
    <property type="protein sequence ID" value="TQV84652.1"/>
    <property type="molecule type" value="Genomic_DNA"/>
</dbReference>
<organism evidence="2 3">
    <name type="scientific">Exilibacterium tricleocarpae</name>
    <dbReference type="NCBI Taxonomy" id="2591008"/>
    <lineage>
        <taxon>Bacteria</taxon>
        <taxon>Pseudomonadati</taxon>
        <taxon>Pseudomonadota</taxon>
        <taxon>Gammaproteobacteria</taxon>
        <taxon>Cellvibrionales</taxon>
        <taxon>Cellvibrionaceae</taxon>
        <taxon>Exilibacterium</taxon>
    </lineage>
</organism>
<keyword evidence="3" id="KW-1185">Reference proteome</keyword>
<dbReference type="AlphaFoldDB" id="A0A545U5B0"/>
<feature type="transmembrane region" description="Helical" evidence="1">
    <location>
        <begin position="12"/>
        <end position="34"/>
    </location>
</feature>
<dbReference type="Proteomes" id="UP000319732">
    <property type="component" value="Unassembled WGS sequence"/>
</dbReference>